<evidence type="ECO:0000313" key="2">
    <source>
        <dbReference type="EMBL" id="QEV25989.1"/>
    </source>
</evidence>
<protein>
    <submittedName>
        <fullName evidence="2">Uncharacterized protein</fullName>
    </submittedName>
</protein>
<evidence type="ECO:0000313" key="3">
    <source>
        <dbReference type="EMBL" id="WOT35383.1"/>
    </source>
</evidence>
<keyword evidence="1" id="KW-0812">Transmembrane</keyword>
<keyword evidence="1" id="KW-1133">Transmembrane helix</keyword>
<dbReference type="GeneID" id="91418119"/>
<dbReference type="Proteomes" id="UP001305002">
    <property type="component" value="Chromosome"/>
</dbReference>
<keyword evidence="5" id="KW-1185">Reference proteome</keyword>
<accession>A0A5J6I0J8</accession>
<dbReference type="RefSeq" id="WP_150481424.1">
    <property type="nucleotide sequence ID" value="NZ_BMSO01000006.1"/>
</dbReference>
<dbReference type="EMBL" id="CP137524">
    <property type="protein sequence ID" value="WOT35383.1"/>
    <property type="molecule type" value="Genomic_DNA"/>
</dbReference>
<proteinExistence type="predicted"/>
<evidence type="ECO:0000313" key="4">
    <source>
        <dbReference type="Proteomes" id="UP000326598"/>
    </source>
</evidence>
<feature type="transmembrane region" description="Helical" evidence="1">
    <location>
        <begin position="132"/>
        <end position="149"/>
    </location>
</feature>
<reference evidence="2 4" key="1">
    <citation type="submission" date="2017-09" db="EMBL/GenBank/DDBJ databases">
        <authorList>
            <person name="Lee N."/>
            <person name="Cho B.-K."/>
        </authorList>
    </citation>
    <scope>NUCLEOTIDE SEQUENCE [LARGE SCALE GENOMIC DNA]</scope>
    <source>
        <strain evidence="2 4">ATCC 13740</strain>
    </source>
</reference>
<dbReference type="Proteomes" id="UP000326598">
    <property type="component" value="Chromosome"/>
</dbReference>
<evidence type="ECO:0000256" key="1">
    <source>
        <dbReference type="SAM" id="Phobius"/>
    </source>
</evidence>
<feature type="transmembrane region" description="Helical" evidence="1">
    <location>
        <begin position="64"/>
        <end position="85"/>
    </location>
</feature>
<reference evidence="3 5" key="2">
    <citation type="journal article" date="2021" name="J. Microbiol. Biotechnol.">
        <title>An Efficient Markerless Deletion System Suitable for the Industrial Strains of Streptomyces.</title>
        <authorList>
            <person name="Dong J."/>
            <person name="Wei J."/>
            <person name="Li H."/>
            <person name="Zhao S."/>
            <person name="Guan W."/>
        </authorList>
    </citation>
    <scope>NUCLEOTIDE SEQUENCE [LARGE SCALE GENOMIC DNA]</scope>
    <source>
        <strain evidence="3 5">CICC 11043</strain>
    </source>
</reference>
<dbReference type="EMBL" id="CP023694">
    <property type="protein sequence ID" value="QEV25989.1"/>
    <property type="molecule type" value="Genomic_DNA"/>
</dbReference>
<organism evidence="2 4">
    <name type="scientific">Streptomyces coeruleorubidus</name>
    <dbReference type="NCBI Taxonomy" id="116188"/>
    <lineage>
        <taxon>Bacteria</taxon>
        <taxon>Bacillati</taxon>
        <taxon>Actinomycetota</taxon>
        <taxon>Actinomycetes</taxon>
        <taxon>Kitasatosporales</taxon>
        <taxon>Streptomycetaceae</taxon>
        <taxon>Streptomyces</taxon>
    </lineage>
</organism>
<gene>
    <name evidence="2" type="ORF">CP976_18805</name>
    <name evidence="3" type="ORF">R5U08_15120</name>
</gene>
<sequence>MATLDEASSGAVNGSASLGEERLKHLEFLQAVITRLSNHSFLVKGWALTLAAGFFAVASSQQSWQVAASGLVPLACFWFLDGLFLRQERLFRHLYDDVRRPGVEVETLSMDVRPYLRRISWFEATFSRTLQLFYGALLVADAALVAVMVR</sequence>
<name>A0A5J6I0J8_STRC4</name>
<reference evidence="3" key="4">
    <citation type="journal article" date="2024" name="Microb. Biotechnol.">
        <title>The involvement of multiple ABC transporters in daunorubicin efflux in Streptomyces coeruleorubidus.</title>
        <authorList>
            <person name="Dong J."/>
            <person name="Ning J."/>
            <person name="Tian Y."/>
            <person name="Li H."/>
            <person name="Chen H."/>
            <person name="Guan W."/>
        </authorList>
    </citation>
    <scope>NUCLEOTIDE SEQUENCE</scope>
    <source>
        <strain evidence="3">CICC 11043</strain>
    </source>
</reference>
<dbReference type="AlphaFoldDB" id="A0A5J6I0J8"/>
<feature type="transmembrane region" description="Helical" evidence="1">
    <location>
        <begin position="41"/>
        <end position="58"/>
    </location>
</feature>
<evidence type="ECO:0000313" key="5">
    <source>
        <dbReference type="Proteomes" id="UP001305002"/>
    </source>
</evidence>
<dbReference type="KEGG" id="scoe:CP976_18805"/>
<reference evidence="3" key="3">
    <citation type="submission" date="2023-10" db="EMBL/GenBank/DDBJ databases">
        <authorList>
            <person name="guan w."/>
        </authorList>
    </citation>
    <scope>NUCLEOTIDE SEQUENCE</scope>
    <source>
        <strain evidence="3">CICC 11043</strain>
    </source>
</reference>
<keyword evidence="1" id="KW-0472">Membrane</keyword>